<dbReference type="RefSeq" id="WP_072862505.1">
    <property type="nucleotide sequence ID" value="NZ_FQUI01000002.1"/>
</dbReference>
<feature type="domain" description="ABC transmembrane type-1" evidence="8">
    <location>
        <begin position="78"/>
        <end position="287"/>
    </location>
</feature>
<evidence type="ECO:0000256" key="4">
    <source>
        <dbReference type="ARBA" id="ARBA00022692"/>
    </source>
</evidence>
<dbReference type="CDD" id="cd06261">
    <property type="entry name" value="TM_PBP2"/>
    <property type="match status" value="1"/>
</dbReference>
<dbReference type="OrthoDB" id="9783714at2"/>
<evidence type="ECO:0000313" key="9">
    <source>
        <dbReference type="EMBL" id="SHE32068.1"/>
    </source>
</evidence>
<feature type="transmembrane region" description="Helical" evidence="7">
    <location>
        <begin position="16"/>
        <end position="43"/>
    </location>
</feature>
<evidence type="ECO:0000256" key="7">
    <source>
        <dbReference type="RuleBase" id="RU363032"/>
    </source>
</evidence>
<feature type="transmembrane region" description="Helical" evidence="7">
    <location>
        <begin position="162"/>
        <end position="181"/>
    </location>
</feature>
<evidence type="ECO:0000256" key="2">
    <source>
        <dbReference type="ARBA" id="ARBA00022448"/>
    </source>
</evidence>
<evidence type="ECO:0000256" key="3">
    <source>
        <dbReference type="ARBA" id="ARBA00022475"/>
    </source>
</evidence>
<name>A0A1M4SIT9_MARH1</name>
<dbReference type="STRING" id="1122195.SAMN02745164_00199"/>
<dbReference type="AlphaFoldDB" id="A0A1M4SIT9"/>
<dbReference type="PANTHER" id="PTHR30193:SF37">
    <property type="entry name" value="INNER MEMBRANE ABC TRANSPORTER PERMEASE PROTEIN YCJO"/>
    <property type="match status" value="1"/>
</dbReference>
<reference evidence="9" key="1">
    <citation type="submission" date="2016-11" db="EMBL/GenBank/DDBJ databases">
        <authorList>
            <person name="Varghese N."/>
            <person name="Submissions S."/>
        </authorList>
    </citation>
    <scope>NUCLEOTIDE SEQUENCE [LARGE SCALE GENOMIC DNA]</scope>
    <source>
        <strain evidence="9">DSM 16785</strain>
    </source>
</reference>
<dbReference type="InterPro" id="IPR000515">
    <property type="entry name" value="MetI-like"/>
</dbReference>
<feature type="transmembrane region" description="Helical" evidence="7">
    <location>
        <begin position="219"/>
        <end position="239"/>
    </location>
</feature>
<proteinExistence type="inferred from homology"/>
<dbReference type="GO" id="GO:0055085">
    <property type="term" value="P:transmembrane transport"/>
    <property type="evidence" value="ECO:0007669"/>
    <property type="project" value="InterPro"/>
</dbReference>
<protein>
    <submittedName>
        <fullName evidence="9">Carbohydrate ABC transporter membrane protein 1, CUT1 family (TC 3.A.1.1.-)</fullName>
    </submittedName>
</protein>
<sequence>MNISKKNYKKGTKLSLFFFLFPGILLVIVFFVIPAILTFILSFTDMDYSFNWDFHGFTNFKDMFSDFLVPIVIKNTFTYVLLTLTFFNVGLALVLSLLTTSIDENGGLVFRLLWMLPRLTPSVVYSLLWLWIFDPTKFGMINGIRTEAFGKEPINFLSAHPMLIIIFANGFVGASFGMILFTSAIKSIPRDYIYAAKVDGGGWFFTVRKVILPILKWQILFTTAYQTLSLLTSFEYILILTDGGPVFSTEVWALYTYHTAFENFRFGYGAALSLVLVVLGFVASLIYLKIFKFENMMEDPRIEVDS</sequence>
<evidence type="ECO:0000256" key="6">
    <source>
        <dbReference type="ARBA" id="ARBA00023136"/>
    </source>
</evidence>
<feature type="transmembrane region" description="Helical" evidence="7">
    <location>
        <begin position="77"/>
        <end position="100"/>
    </location>
</feature>
<comment type="caution">
    <text evidence="9">The sequence shown here is derived from an EMBL/GenBank/DDBJ whole genome shotgun (WGS) entry which is preliminary data.</text>
</comment>
<keyword evidence="5 7" id="KW-1133">Transmembrane helix</keyword>
<dbReference type="SUPFAM" id="SSF161098">
    <property type="entry name" value="MetI-like"/>
    <property type="match status" value="1"/>
</dbReference>
<keyword evidence="2 7" id="KW-0813">Transport</keyword>
<dbReference type="PROSITE" id="PS50928">
    <property type="entry name" value="ABC_TM1"/>
    <property type="match status" value="1"/>
</dbReference>
<keyword evidence="6 7" id="KW-0472">Membrane</keyword>
<feature type="transmembrane region" description="Helical" evidence="7">
    <location>
        <begin position="112"/>
        <end position="132"/>
    </location>
</feature>
<evidence type="ECO:0000256" key="5">
    <source>
        <dbReference type="ARBA" id="ARBA00022989"/>
    </source>
</evidence>
<comment type="subcellular location">
    <subcellularLocation>
        <location evidence="1 7">Cell membrane</location>
        <topology evidence="1 7">Multi-pass membrane protein</topology>
    </subcellularLocation>
</comment>
<evidence type="ECO:0000256" key="1">
    <source>
        <dbReference type="ARBA" id="ARBA00004651"/>
    </source>
</evidence>
<evidence type="ECO:0000313" key="10">
    <source>
        <dbReference type="Proteomes" id="UP000184334"/>
    </source>
</evidence>
<keyword evidence="3" id="KW-1003">Cell membrane</keyword>
<feature type="transmembrane region" description="Helical" evidence="7">
    <location>
        <begin position="266"/>
        <end position="288"/>
    </location>
</feature>
<accession>A0A1M4SIT9</accession>
<dbReference type="EMBL" id="FQUI01000002">
    <property type="protein sequence ID" value="SHE32068.1"/>
    <property type="molecule type" value="Genomic_DNA"/>
</dbReference>
<keyword evidence="10" id="KW-1185">Reference proteome</keyword>
<dbReference type="InterPro" id="IPR035906">
    <property type="entry name" value="MetI-like_sf"/>
</dbReference>
<dbReference type="PANTHER" id="PTHR30193">
    <property type="entry name" value="ABC TRANSPORTER PERMEASE PROTEIN"/>
    <property type="match status" value="1"/>
</dbReference>
<evidence type="ECO:0000259" key="8">
    <source>
        <dbReference type="PROSITE" id="PS50928"/>
    </source>
</evidence>
<dbReference type="Pfam" id="PF00528">
    <property type="entry name" value="BPD_transp_1"/>
    <property type="match status" value="1"/>
</dbReference>
<comment type="similarity">
    <text evidence="7">Belongs to the binding-protein-dependent transport system permease family.</text>
</comment>
<dbReference type="Proteomes" id="UP000184334">
    <property type="component" value="Unassembled WGS sequence"/>
</dbReference>
<organism evidence="9 10">
    <name type="scientific">Marinitoga hydrogenitolerans (strain DSM 16785 / JCM 12826 / AT1271)</name>
    <dbReference type="NCBI Taxonomy" id="1122195"/>
    <lineage>
        <taxon>Bacteria</taxon>
        <taxon>Thermotogati</taxon>
        <taxon>Thermotogota</taxon>
        <taxon>Thermotogae</taxon>
        <taxon>Petrotogales</taxon>
        <taxon>Petrotogaceae</taxon>
        <taxon>Marinitoga</taxon>
    </lineage>
</organism>
<keyword evidence="4 7" id="KW-0812">Transmembrane</keyword>
<dbReference type="InterPro" id="IPR051393">
    <property type="entry name" value="ABC_transporter_permease"/>
</dbReference>
<dbReference type="GO" id="GO:0005886">
    <property type="term" value="C:plasma membrane"/>
    <property type="evidence" value="ECO:0007669"/>
    <property type="project" value="UniProtKB-SubCell"/>
</dbReference>
<dbReference type="Gene3D" id="1.10.3720.10">
    <property type="entry name" value="MetI-like"/>
    <property type="match status" value="1"/>
</dbReference>
<gene>
    <name evidence="9" type="ORF">SAMN02745164_00199</name>
</gene>